<dbReference type="EMBL" id="CAUJNA010003423">
    <property type="protein sequence ID" value="CAJ1401610.1"/>
    <property type="molecule type" value="Genomic_DNA"/>
</dbReference>
<feature type="compositionally biased region" description="Low complexity" evidence="1">
    <location>
        <begin position="279"/>
        <end position="295"/>
    </location>
</feature>
<feature type="compositionally biased region" description="Polar residues" evidence="1">
    <location>
        <begin position="158"/>
        <end position="172"/>
    </location>
</feature>
<dbReference type="Proteomes" id="UP001178507">
    <property type="component" value="Unassembled WGS sequence"/>
</dbReference>
<evidence type="ECO:0000256" key="1">
    <source>
        <dbReference type="SAM" id="MobiDB-lite"/>
    </source>
</evidence>
<gene>
    <name evidence="2" type="ORF">EVOR1521_LOCUS24723</name>
</gene>
<name>A0AA36JAC5_9DINO</name>
<feature type="region of interest" description="Disordered" evidence="1">
    <location>
        <begin position="54"/>
        <end position="227"/>
    </location>
</feature>
<comment type="caution">
    <text evidence="2">The sequence shown here is derived from an EMBL/GenBank/DDBJ whole genome shotgun (WGS) entry which is preliminary data.</text>
</comment>
<feature type="region of interest" description="Disordered" evidence="1">
    <location>
        <begin position="275"/>
        <end position="295"/>
    </location>
</feature>
<keyword evidence="3" id="KW-1185">Reference proteome</keyword>
<feature type="compositionally biased region" description="Low complexity" evidence="1">
    <location>
        <begin position="243"/>
        <end position="254"/>
    </location>
</feature>
<feature type="compositionally biased region" description="Pro residues" evidence="1">
    <location>
        <begin position="181"/>
        <end position="190"/>
    </location>
</feature>
<proteinExistence type="predicted"/>
<evidence type="ECO:0000313" key="3">
    <source>
        <dbReference type="Proteomes" id="UP001178507"/>
    </source>
</evidence>
<organism evidence="2 3">
    <name type="scientific">Effrenium voratum</name>
    <dbReference type="NCBI Taxonomy" id="2562239"/>
    <lineage>
        <taxon>Eukaryota</taxon>
        <taxon>Sar</taxon>
        <taxon>Alveolata</taxon>
        <taxon>Dinophyceae</taxon>
        <taxon>Suessiales</taxon>
        <taxon>Symbiodiniaceae</taxon>
        <taxon>Effrenium</taxon>
    </lineage>
</organism>
<dbReference type="InterPro" id="IPR003882">
    <property type="entry name" value="Pistil_extensin"/>
</dbReference>
<dbReference type="AlphaFoldDB" id="A0AA36JAC5"/>
<feature type="compositionally biased region" description="Low complexity" evidence="1">
    <location>
        <begin position="191"/>
        <end position="207"/>
    </location>
</feature>
<evidence type="ECO:0000313" key="2">
    <source>
        <dbReference type="EMBL" id="CAJ1401610.1"/>
    </source>
</evidence>
<feature type="compositionally biased region" description="Pro residues" evidence="1">
    <location>
        <begin position="128"/>
        <end position="138"/>
    </location>
</feature>
<feature type="region of interest" description="Disordered" evidence="1">
    <location>
        <begin position="235"/>
        <end position="254"/>
    </location>
</feature>
<dbReference type="PRINTS" id="PR01218">
    <property type="entry name" value="PSTLEXTENSIN"/>
</dbReference>
<feature type="compositionally biased region" description="Pro residues" evidence="1">
    <location>
        <begin position="93"/>
        <end position="119"/>
    </location>
</feature>
<accession>A0AA36JAC5</accession>
<protein>
    <submittedName>
        <fullName evidence="2">Uncharacterized protein</fullName>
    </submittedName>
</protein>
<reference evidence="2" key="1">
    <citation type="submission" date="2023-08" db="EMBL/GenBank/DDBJ databases">
        <authorList>
            <person name="Chen Y."/>
            <person name="Shah S."/>
            <person name="Dougan E. K."/>
            <person name="Thang M."/>
            <person name="Chan C."/>
        </authorList>
    </citation>
    <scope>NUCLEOTIDE SEQUENCE</scope>
</reference>
<sequence length="295" mass="30557">MPLVPLSTPGLCGAGHLPSYAFAFAGIQGSEWRATPKPEARKLQEKLREITVEPQVLDIGDRGEGRPLKPGAYVRPGEEEPAAAPDFTAWEPAPSPPPASPPAPPPPVAPAPPPPPAAPVAPAAPAAPAAPPIPPAPQPQDEAIPTLPPLGGLMPGLQVQSVTASPALTNQFPPQQGAVAPPAPPAPAAPAAPVAPGAPAAAGVPAPLGRPQLQLRPQRLGCSPPRLLARWRQALRRRPPQRPLGARRPSPTSRWAAAASRSCRTSQWQQAFCSRSCGSTSSPATRSPPAWWRWT</sequence>